<gene>
    <name evidence="2" type="ORF">VNO77_02920</name>
</gene>
<comment type="caution">
    <text evidence="2">The sequence shown here is derived from an EMBL/GenBank/DDBJ whole genome shotgun (WGS) entry which is preliminary data.</text>
</comment>
<organism evidence="2 3">
    <name type="scientific">Canavalia gladiata</name>
    <name type="common">Sword bean</name>
    <name type="synonym">Dolichos gladiatus</name>
    <dbReference type="NCBI Taxonomy" id="3824"/>
    <lineage>
        <taxon>Eukaryota</taxon>
        <taxon>Viridiplantae</taxon>
        <taxon>Streptophyta</taxon>
        <taxon>Embryophyta</taxon>
        <taxon>Tracheophyta</taxon>
        <taxon>Spermatophyta</taxon>
        <taxon>Magnoliopsida</taxon>
        <taxon>eudicotyledons</taxon>
        <taxon>Gunneridae</taxon>
        <taxon>Pentapetalae</taxon>
        <taxon>rosids</taxon>
        <taxon>fabids</taxon>
        <taxon>Fabales</taxon>
        <taxon>Fabaceae</taxon>
        <taxon>Papilionoideae</taxon>
        <taxon>50 kb inversion clade</taxon>
        <taxon>NPAAA clade</taxon>
        <taxon>indigoferoid/millettioid clade</taxon>
        <taxon>Phaseoleae</taxon>
        <taxon>Canavalia</taxon>
    </lineage>
</organism>
<protein>
    <submittedName>
        <fullName evidence="2">Uncharacterized protein</fullName>
    </submittedName>
</protein>
<keyword evidence="3" id="KW-1185">Reference proteome</keyword>
<dbReference type="EMBL" id="JAYMYQ010000001">
    <property type="protein sequence ID" value="KAK7360902.1"/>
    <property type="molecule type" value="Genomic_DNA"/>
</dbReference>
<evidence type="ECO:0000313" key="3">
    <source>
        <dbReference type="Proteomes" id="UP001367508"/>
    </source>
</evidence>
<evidence type="ECO:0000313" key="2">
    <source>
        <dbReference type="EMBL" id="KAK7360902.1"/>
    </source>
</evidence>
<sequence>MKHKNLQRGSSNGRDSNKKLTILEALEAFGARSHFFWLGKLRSAKFDTQSMLEEVDNPRSPRTHQTYEELRINKKTDPHSDGASSGVRLRPNRPSQSQYIEPFVVLLRKLAPTGVASMTIKPCDALQKGPKRILRKRQNKRLREVPIQGYLQTKSIEGCGEDAKMKYKEAKVSGKLCTFSEKVVLNCTMECNVQCAVES</sequence>
<dbReference type="AlphaFoldDB" id="A0AAN9R6C7"/>
<name>A0AAN9R6C7_CANGL</name>
<evidence type="ECO:0000256" key="1">
    <source>
        <dbReference type="SAM" id="MobiDB-lite"/>
    </source>
</evidence>
<feature type="region of interest" description="Disordered" evidence="1">
    <location>
        <begin position="70"/>
        <end position="94"/>
    </location>
</feature>
<reference evidence="2 3" key="1">
    <citation type="submission" date="2024-01" db="EMBL/GenBank/DDBJ databases">
        <title>The genomes of 5 underutilized Papilionoideae crops provide insights into root nodulation and disease resistanc.</title>
        <authorList>
            <person name="Jiang F."/>
        </authorList>
    </citation>
    <scope>NUCLEOTIDE SEQUENCE [LARGE SCALE GENOMIC DNA]</scope>
    <source>
        <strain evidence="2">LVBAO_FW01</strain>
        <tissue evidence="2">Leaves</tissue>
    </source>
</reference>
<dbReference type="Proteomes" id="UP001367508">
    <property type="component" value="Unassembled WGS sequence"/>
</dbReference>
<proteinExistence type="predicted"/>
<feature type="compositionally biased region" description="Basic and acidic residues" evidence="1">
    <location>
        <begin position="70"/>
        <end position="80"/>
    </location>
</feature>
<accession>A0AAN9R6C7</accession>